<organism evidence="1 2">
    <name type="scientific">Daphnia pulex</name>
    <name type="common">Water flea</name>
    <dbReference type="NCBI Taxonomy" id="6669"/>
    <lineage>
        <taxon>Eukaryota</taxon>
        <taxon>Metazoa</taxon>
        <taxon>Ecdysozoa</taxon>
        <taxon>Arthropoda</taxon>
        <taxon>Crustacea</taxon>
        <taxon>Branchiopoda</taxon>
        <taxon>Diplostraca</taxon>
        <taxon>Cladocera</taxon>
        <taxon>Anomopoda</taxon>
        <taxon>Daphniidae</taxon>
        <taxon>Daphnia</taxon>
    </lineage>
</organism>
<dbReference type="EMBL" id="GL732682">
    <property type="protein sequence ID" value="EFX67266.1"/>
    <property type="molecule type" value="Genomic_DNA"/>
</dbReference>
<proteinExistence type="predicted"/>
<evidence type="ECO:0000313" key="1">
    <source>
        <dbReference type="EMBL" id="EFX67266.1"/>
    </source>
</evidence>
<dbReference type="AlphaFoldDB" id="E9HLW8"/>
<gene>
    <name evidence="1" type="ORF">DAPPUDRAFT_261903</name>
</gene>
<dbReference type="Proteomes" id="UP000000305">
    <property type="component" value="Unassembled WGS sequence"/>
</dbReference>
<sequence>MFCTGGAGYIGIPCLVELLEAGFMPNYLSTDIDECNLKDAVKVASTPFSLTVTPAPVRHVLT</sequence>
<evidence type="ECO:0000313" key="2">
    <source>
        <dbReference type="Proteomes" id="UP000000305"/>
    </source>
</evidence>
<dbReference type="KEGG" id="dpx:DAPPUDRAFT_261903"/>
<dbReference type="HOGENOM" id="CLU_2906321_0_0_1"/>
<reference evidence="1 2" key="1">
    <citation type="journal article" date="2011" name="Science">
        <title>The ecoresponsive genome of Daphnia pulex.</title>
        <authorList>
            <person name="Colbourne J.K."/>
            <person name="Pfrender M.E."/>
            <person name="Gilbert D."/>
            <person name="Thomas W.K."/>
            <person name="Tucker A."/>
            <person name="Oakley T.H."/>
            <person name="Tokishita S."/>
            <person name="Aerts A."/>
            <person name="Arnold G.J."/>
            <person name="Basu M.K."/>
            <person name="Bauer D.J."/>
            <person name="Caceres C.E."/>
            <person name="Carmel L."/>
            <person name="Casola C."/>
            <person name="Choi J.H."/>
            <person name="Detter J.C."/>
            <person name="Dong Q."/>
            <person name="Dusheyko S."/>
            <person name="Eads B.D."/>
            <person name="Frohlich T."/>
            <person name="Geiler-Samerotte K.A."/>
            <person name="Gerlach D."/>
            <person name="Hatcher P."/>
            <person name="Jogdeo S."/>
            <person name="Krijgsveld J."/>
            <person name="Kriventseva E.V."/>
            <person name="Kultz D."/>
            <person name="Laforsch C."/>
            <person name="Lindquist E."/>
            <person name="Lopez J."/>
            <person name="Manak J.R."/>
            <person name="Muller J."/>
            <person name="Pangilinan J."/>
            <person name="Patwardhan R.P."/>
            <person name="Pitluck S."/>
            <person name="Pritham E.J."/>
            <person name="Rechtsteiner A."/>
            <person name="Rho M."/>
            <person name="Rogozin I.B."/>
            <person name="Sakarya O."/>
            <person name="Salamov A."/>
            <person name="Schaack S."/>
            <person name="Shapiro H."/>
            <person name="Shiga Y."/>
            <person name="Skalitzky C."/>
            <person name="Smith Z."/>
            <person name="Souvorov A."/>
            <person name="Sung W."/>
            <person name="Tang Z."/>
            <person name="Tsuchiya D."/>
            <person name="Tu H."/>
            <person name="Vos H."/>
            <person name="Wang M."/>
            <person name="Wolf Y.I."/>
            <person name="Yamagata H."/>
            <person name="Yamada T."/>
            <person name="Ye Y."/>
            <person name="Shaw J.R."/>
            <person name="Andrews J."/>
            <person name="Crease T.J."/>
            <person name="Tang H."/>
            <person name="Lucas S.M."/>
            <person name="Robertson H.M."/>
            <person name="Bork P."/>
            <person name="Koonin E.V."/>
            <person name="Zdobnov E.M."/>
            <person name="Grigoriev I.V."/>
            <person name="Lynch M."/>
            <person name="Boore J.L."/>
        </authorList>
    </citation>
    <scope>NUCLEOTIDE SEQUENCE [LARGE SCALE GENOMIC DNA]</scope>
</reference>
<dbReference type="InParanoid" id="E9HLW8"/>
<keyword evidence="2" id="KW-1185">Reference proteome</keyword>
<protein>
    <submittedName>
        <fullName evidence="1">Uncharacterized protein</fullName>
    </submittedName>
</protein>
<name>E9HLW8_DAPPU</name>
<accession>E9HLW8</accession>